<dbReference type="InterPro" id="IPR045823">
    <property type="entry name" value="TetR_C_32"/>
</dbReference>
<gene>
    <name evidence="5" type="ORF">SAMN04488554_2212</name>
</gene>
<dbReference type="OrthoDB" id="4542604at2"/>
<dbReference type="Proteomes" id="UP000199220">
    <property type="component" value="Unassembled WGS sequence"/>
</dbReference>
<name>A0A1H5KDS9_9MICO</name>
<dbReference type="Pfam" id="PF19344">
    <property type="entry name" value="TetR_C_32"/>
    <property type="match status" value="1"/>
</dbReference>
<dbReference type="InterPro" id="IPR036271">
    <property type="entry name" value="Tet_transcr_reg_TetR-rel_C_sf"/>
</dbReference>
<keyword evidence="6" id="KW-1185">Reference proteome</keyword>
<dbReference type="SUPFAM" id="SSF46689">
    <property type="entry name" value="Homeodomain-like"/>
    <property type="match status" value="1"/>
</dbReference>
<dbReference type="Pfam" id="PF00440">
    <property type="entry name" value="TetR_N"/>
    <property type="match status" value="1"/>
</dbReference>
<evidence type="ECO:0000259" key="4">
    <source>
        <dbReference type="PROSITE" id="PS50977"/>
    </source>
</evidence>
<feature type="domain" description="HTH tetR-type" evidence="4">
    <location>
        <begin position="32"/>
        <end position="91"/>
    </location>
</feature>
<accession>A0A1H5KDS9</accession>
<sequence>MPTPPAPENRDATDEPPAPTDGRSRRWDSHRAERRRALARAARRAIHHEGPDLSMDELATAMETSKSIVYRYFTDKAGLQAAVGELVLEEMSDGFEAAAHTDGDPHARLRAMVGVYTSMIVRSPHVYRFVTRTEGADVPDLSGFQTTITRYVETPLREALDDSDASSRLVAGWAAGVVGFVRGVGDVWLGADPGTNPSAETMADLVTDWLWYGAGAATPTPSREHT</sequence>
<evidence type="ECO:0000256" key="1">
    <source>
        <dbReference type="ARBA" id="ARBA00023125"/>
    </source>
</evidence>
<dbReference type="Gene3D" id="1.10.357.10">
    <property type="entry name" value="Tetracycline Repressor, domain 2"/>
    <property type="match status" value="1"/>
</dbReference>
<dbReference type="GO" id="GO:0000976">
    <property type="term" value="F:transcription cis-regulatory region binding"/>
    <property type="evidence" value="ECO:0007669"/>
    <property type="project" value="TreeGrafter"/>
</dbReference>
<evidence type="ECO:0000313" key="6">
    <source>
        <dbReference type="Proteomes" id="UP000199220"/>
    </source>
</evidence>
<proteinExistence type="predicted"/>
<dbReference type="SUPFAM" id="SSF48498">
    <property type="entry name" value="Tetracyclin repressor-like, C-terminal domain"/>
    <property type="match status" value="1"/>
</dbReference>
<feature type="DNA-binding region" description="H-T-H motif" evidence="2">
    <location>
        <begin position="54"/>
        <end position="73"/>
    </location>
</feature>
<dbReference type="PROSITE" id="PS50977">
    <property type="entry name" value="HTH_TETR_2"/>
    <property type="match status" value="1"/>
</dbReference>
<keyword evidence="1 2" id="KW-0238">DNA-binding</keyword>
<protein>
    <submittedName>
        <fullName evidence="5">DNA-binding transcriptional regulator, AcrR family</fullName>
    </submittedName>
</protein>
<dbReference type="EMBL" id="FNTX01000002">
    <property type="protein sequence ID" value="SEE62963.1"/>
    <property type="molecule type" value="Genomic_DNA"/>
</dbReference>
<dbReference type="InterPro" id="IPR050109">
    <property type="entry name" value="HTH-type_TetR-like_transc_reg"/>
</dbReference>
<dbReference type="GO" id="GO:0003700">
    <property type="term" value="F:DNA-binding transcription factor activity"/>
    <property type="evidence" value="ECO:0007669"/>
    <property type="project" value="TreeGrafter"/>
</dbReference>
<dbReference type="InterPro" id="IPR009057">
    <property type="entry name" value="Homeodomain-like_sf"/>
</dbReference>
<reference evidence="6" key="1">
    <citation type="submission" date="2016-10" db="EMBL/GenBank/DDBJ databases">
        <authorList>
            <person name="Varghese N."/>
            <person name="Submissions S."/>
        </authorList>
    </citation>
    <scope>NUCLEOTIDE SEQUENCE [LARGE SCALE GENOMIC DNA]</scope>
    <source>
        <strain evidence="6">DSM 21368</strain>
    </source>
</reference>
<dbReference type="InterPro" id="IPR001647">
    <property type="entry name" value="HTH_TetR"/>
</dbReference>
<dbReference type="PANTHER" id="PTHR30055:SF160">
    <property type="entry name" value="TRANSCRIPTIONAL REGULATORY PROTEIN (PROBABLY ASNC-FAMILY)-RELATED"/>
    <property type="match status" value="1"/>
</dbReference>
<evidence type="ECO:0000256" key="2">
    <source>
        <dbReference type="PROSITE-ProRule" id="PRU00335"/>
    </source>
</evidence>
<dbReference type="STRING" id="648782.SAMN04488554_2212"/>
<evidence type="ECO:0000256" key="3">
    <source>
        <dbReference type="SAM" id="MobiDB-lite"/>
    </source>
</evidence>
<organism evidence="5 6">
    <name type="scientific">Ruania alba</name>
    <dbReference type="NCBI Taxonomy" id="648782"/>
    <lineage>
        <taxon>Bacteria</taxon>
        <taxon>Bacillati</taxon>
        <taxon>Actinomycetota</taxon>
        <taxon>Actinomycetes</taxon>
        <taxon>Micrococcales</taxon>
        <taxon>Ruaniaceae</taxon>
        <taxon>Ruania</taxon>
    </lineage>
</organism>
<feature type="compositionally biased region" description="Basic and acidic residues" evidence="3">
    <location>
        <begin position="22"/>
        <end position="31"/>
    </location>
</feature>
<feature type="region of interest" description="Disordered" evidence="3">
    <location>
        <begin position="1"/>
        <end position="31"/>
    </location>
</feature>
<dbReference type="AlphaFoldDB" id="A0A1H5KDS9"/>
<dbReference type="PANTHER" id="PTHR30055">
    <property type="entry name" value="HTH-TYPE TRANSCRIPTIONAL REGULATOR RUTR"/>
    <property type="match status" value="1"/>
</dbReference>
<evidence type="ECO:0000313" key="5">
    <source>
        <dbReference type="EMBL" id="SEE62963.1"/>
    </source>
</evidence>